<comment type="pathway">
    <text evidence="1">Mycotoxin biosynthesis.</text>
</comment>
<dbReference type="InterPro" id="IPR021765">
    <property type="entry name" value="UstYa-like"/>
</dbReference>
<evidence type="ECO:0000313" key="3">
    <source>
        <dbReference type="EMBL" id="KDR76723.1"/>
    </source>
</evidence>
<dbReference type="HOGENOM" id="CLU_042941_6_0_1"/>
<evidence type="ECO:0000256" key="2">
    <source>
        <dbReference type="ARBA" id="ARBA00035112"/>
    </source>
</evidence>
<evidence type="ECO:0000313" key="4">
    <source>
        <dbReference type="Proteomes" id="UP000027222"/>
    </source>
</evidence>
<organism evidence="3 4">
    <name type="scientific">Galerina marginata (strain CBS 339.88)</name>
    <dbReference type="NCBI Taxonomy" id="685588"/>
    <lineage>
        <taxon>Eukaryota</taxon>
        <taxon>Fungi</taxon>
        <taxon>Dikarya</taxon>
        <taxon>Basidiomycota</taxon>
        <taxon>Agaricomycotina</taxon>
        <taxon>Agaricomycetes</taxon>
        <taxon>Agaricomycetidae</taxon>
        <taxon>Agaricales</taxon>
        <taxon>Agaricineae</taxon>
        <taxon>Strophariaceae</taxon>
        <taxon>Galerina</taxon>
    </lineage>
</organism>
<dbReference type="Proteomes" id="UP000027222">
    <property type="component" value="Unassembled WGS sequence"/>
</dbReference>
<dbReference type="OrthoDB" id="3687641at2759"/>
<dbReference type="AlphaFoldDB" id="A0A067TCK2"/>
<evidence type="ECO:0000256" key="1">
    <source>
        <dbReference type="ARBA" id="ARBA00004685"/>
    </source>
</evidence>
<name>A0A067TCK2_GALM3</name>
<comment type="similarity">
    <text evidence="2">Belongs to the ustYa family.</text>
</comment>
<sequence length="163" mass="19068">ITFNGTLEYPSIYRGNPTPELDAAWQKISQDGKLKYTRLTLNQLQAIGKDDTPSKVRFREEDGGGYAAALEVSHQLHCLDLLRKYSYREYYEKFDKAFLAPPDFFRLHLDHCVEILRQNLMCSADGGMITFEWVRGMDIPYPDFNTRHQCRNFEKILAWVHDN</sequence>
<proteinExistence type="inferred from homology"/>
<dbReference type="PANTHER" id="PTHR33365">
    <property type="entry name" value="YALI0B05434P"/>
    <property type="match status" value="1"/>
</dbReference>
<dbReference type="GO" id="GO:0043386">
    <property type="term" value="P:mycotoxin biosynthetic process"/>
    <property type="evidence" value="ECO:0007669"/>
    <property type="project" value="InterPro"/>
</dbReference>
<reference evidence="4" key="1">
    <citation type="journal article" date="2014" name="Proc. Natl. Acad. Sci. U.S.A.">
        <title>Extensive sampling of basidiomycete genomes demonstrates inadequacy of the white-rot/brown-rot paradigm for wood decay fungi.</title>
        <authorList>
            <person name="Riley R."/>
            <person name="Salamov A.A."/>
            <person name="Brown D.W."/>
            <person name="Nagy L.G."/>
            <person name="Floudas D."/>
            <person name="Held B.W."/>
            <person name="Levasseur A."/>
            <person name="Lombard V."/>
            <person name="Morin E."/>
            <person name="Otillar R."/>
            <person name="Lindquist E.A."/>
            <person name="Sun H."/>
            <person name="LaButti K.M."/>
            <person name="Schmutz J."/>
            <person name="Jabbour D."/>
            <person name="Luo H."/>
            <person name="Baker S.E."/>
            <person name="Pisabarro A.G."/>
            <person name="Walton J.D."/>
            <person name="Blanchette R.A."/>
            <person name="Henrissat B."/>
            <person name="Martin F."/>
            <person name="Cullen D."/>
            <person name="Hibbett D.S."/>
            <person name="Grigoriev I.V."/>
        </authorList>
    </citation>
    <scope>NUCLEOTIDE SEQUENCE [LARGE SCALE GENOMIC DNA]</scope>
    <source>
        <strain evidence="4">CBS 339.88</strain>
    </source>
</reference>
<dbReference type="EMBL" id="KL142378">
    <property type="protein sequence ID" value="KDR76723.1"/>
    <property type="molecule type" value="Genomic_DNA"/>
</dbReference>
<dbReference type="PANTHER" id="PTHR33365:SF4">
    <property type="entry name" value="CYCLOCHLOROTINE BIOSYNTHESIS PROTEIN O"/>
    <property type="match status" value="1"/>
</dbReference>
<feature type="non-terminal residue" evidence="3">
    <location>
        <position position="1"/>
    </location>
</feature>
<protein>
    <submittedName>
        <fullName evidence="3">Uncharacterized protein</fullName>
    </submittedName>
</protein>
<accession>A0A067TCK2</accession>
<dbReference type="STRING" id="685588.A0A067TCK2"/>
<gene>
    <name evidence="3" type="ORF">GALMADRAFT_33089</name>
</gene>
<dbReference type="Pfam" id="PF11807">
    <property type="entry name" value="UstYa"/>
    <property type="match status" value="1"/>
</dbReference>
<keyword evidence="4" id="KW-1185">Reference proteome</keyword>
<feature type="non-terminal residue" evidence="3">
    <location>
        <position position="163"/>
    </location>
</feature>